<name>A0A0E9X7E9_ANGAN</name>
<evidence type="ECO:0000313" key="1">
    <source>
        <dbReference type="EMBL" id="JAH98677.1"/>
    </source>
</evidence>
<proteinExistence type="predicted"/>
<reference evidence="1" key="1">
    <citation type="submission" date="2014-11" db="EMBL/GenBank/DDBJ databases">
        <authorList>
            <person name="Amaro Gonzalez C."/>
        </authorList>
    </citation>
    <scope>NUCLEOTIDE SEQUENCE</scope>
</reference>
<organism evidence="1">
    <name type="scientific">Anguilla anguilla</name>
    <name type="common">European freshwater eel</name>
    <name type="synonym">Muraena anguilla</name>
    <dbReference type="NCBI Taxonomy" id="7936"/>
    <lineage>
        <taxon>Eukaryota</taxon>
        <taxon>Metazoa</taxon>
        <taxon>Chordata</taxon>
        <taxon>Craniata</taxon>
        <taxon>Vertebrata</taxon>
        <taxon>Euteleostomi</taxon>
        <taxon>Actinopterygii</taxon>
        <taxon>Neopterygii</taxon>
        <taxon>Teleostei</taxon>
        <taxon>Anguilliformes</taxon>
        <taxon>Anguillidae</taxon>
        <taxon>Anguilla</taxon>
    </lineage>
</organism>
<dbReference type="AlphaFoldDB" id="A0A0E9X7E9"/>
<sequence>MFIRNPEGVLFKVKSSLQSRVLIQHSSADSGW</sequence>
<reference evidence="1" key="2">
    <citation type="journal article" date="2015" name="Fish Shellfish Immunol.">
        <title>Early steps in the European eel (Anguilla anguilla)-Vibrio vulnificus interaction in the gills: Role of the RtxA13 toxin.</title>
        <authorList>
            <person name="Callol A."/>
            <person name="Pajuelo D."/>
            <person name="Ebbesson L."/>
            <person name="Teles M."/>
            <person name="MacKenzie S."/>
            <person name="Amaro C."/>
        </authorList>
    </citation>
    <scope>NUCLEOTIDE SEQUENCE</scope>
</reference>
<protein>
    <submittedName>
        <fullName evidence="1">Uncharacterized protein</fullName>
    </submittedName>
</protein>
<dbReference type="EMBL" id="GBXM01009900">
    <property type="protein sequence ID" value="JAH98677.1"/>
    <property type="molecule type" value="Transcribed_RNA"/>
</dbReference>
<accession>A0A0E9X7E9</accession>